<feature type="region of interest" description="Disordered" evidence="2">
    <location>
        <begin position="248"/>
        <end position="282"/>
    </location>
</feature>
<comment type="caution">
    <text evidence="3">The sequence shown here is derived from an EMBL/GenBank/DDBJ whole genome shotgun (WGS) entry which is preliminary data.</text>
</comment>
<evidence type="ECO:0000256" key="1">
    <source>
        <dbReference type="SAM" id="Coils"/>
    </source>
</evidence>
<evidence type="ECO:0000313" key="4">
    <source>
        <dbReference type="Proteomes" id="UP000626109"/>
    </source>
</evidence>
<proteinExistence type="predicted"/>
<feature type="coiled-coil region" evidence="1">
    <location>
        <begin position="763"/>
        <end position="790"/>
    </location>
</feature>
<protein>
    <submittedName>
        <fullName evidence="3">Uncharacterized protein</fullName>
    </submittedName>
</protein>
<gene>
    <name evidence="3" type="ORF">PGLA2088_LOCUS31537</name>
</gene>
<sequence length="829" mass="90501">MSSRSEVQEGGEELRFWLASERAASQSLRRRELSLLGGQEEKSFPSYPCPFRAEVDSLHVGASCTSLRDVIVDEVAQAEQAEEELRSRESEKWQLLQLLSCKDECIVRQKLAGSQLQAVAPWSKSCAQHYLLLCCVRCWRDLAERAVSRRRLLESKERLVAASLRHACGLLCSGLRQASGRRLAEATHQLWLHAAVDQGLFSASPPPFQSPLQLAVGTGSSGAFLERTSEGAPDQPPSMRLPALPYQRAEAAEPQAAEPQAAEPQAAEPQAAELQALQRGPAEPRATWFGAAVTKGSSSLVDQPHDRLLDPDDQVLFATPRKASAGRQSGSSSSCFATQSAKSPIPAFPSPVVKSTQVCRSPFSEASTRATSSSMSALVPYTCGFTDHGRNSLATCIGGARLGIALQTSCLRHLAWGMHRLHTSAATLSEVRPLLDEGRAISVTPKAAEVTKLSLRRVERLCSKLEASLSSEAAWRKEAEKRILAMASRGEKLERERAQLLRRCEEAHHRLATQEEQEKHLQVAVRRSEDAAEVLNQKTQSLEARSTEHVSCMQKERHGRQGGALHQDRALSQARGEVLHLRLALQAATVAATATATAASTSEKAECSQWEAQGVAQATQRNKNNINNNNSNNDVAELQVAELQVAWQRERDQWAEACGELQARLAGAVGEAAVARHAQEETEAAASSARADSASLQSEAKRELRTEVQVYEELQAQLESRLERTSAVCCELKAEAAEASAPARDSNWLQAHDSVGFKSEASLPELDDEAEAYKTLLARLRAELRWEQAERTACDKSLDSLRGSYSLLLSRLTRPVNGIDVTLSSDYQG</sequence>
<keyword evidence="1" id="KW-0175">Coiled coil</keyword>
<feature type="coiled-coil region" evidence="1">
    <location>
        <begin position="476"/>
        <end position="545"/>
    </location>
</feature>
<evidence type="ECO:0000256" key="2">
    <source>
        <dbReference type="SAM" id="MobiDB-lite"/>
    </source>
</evidence>
<organism evidence="3 4">
    <name type="scientific">Polarella glacialis</name>
    <name type="common">Dinoflagellate</name>
    <dbReference type="NCBI Taxonomy" id="89957"/>
    <lineage>
        <taxon>Eukaryota</taxon>
        <taxon>Sar</taxon>
        <taxon>Alveolata</taxon>
        <taxon>Dinophyceae</taxon>
        <taxon>Suessiales</taxon>
        <taxon>Suessiaceae</taxon>
        <taxon>Polarella</taxon>
    </lineage>
</organism>
<dbReference type="EMBL" id="CAJNNW010029442">
    <property type="protein sequence ID" value="CAE8700275.1"/>
    <property type="molecule type" value="Genomic_DNA"/>
</dbReference>
<name>A0A813KCA9_POLGL</name>
<reference evidence="3" key="1">
    <citation type="submission" date="2021-02" db="EMBL/GenBank/DDBJ databases">
        <authorList>
            <person name="Dougan E. K."/>
            <person name="Rhodes N."/>
            <person name="Thang M."/>
            <person name="Chan C."/>
        </authorList>
    </citation>
    <scope>NUCLEOTIDE SEQUENCE</scope>
</reference>
<evidence type="ECO:0000313" key="3">
    <source>
        <dbReference type="EMBL" id="CAE8700275.1"/>
    </source>
</evidence>
<feature type="coiled-coil region" evidence="1">
    <location>
        <begin position="68"/>
        <end position="98"/>
    </location>
</feature>
<dbReference type="Proteomes" id="UP000626109">
    <property type="component" value="Unassembled WGS sequence"/>
</dbReference>
<feature type="compositionally biased region" description="Low complexity" evidence="2">
    <location>
        <begin position="252"/>
        <end position="278"/>
    </location>
</feature>
<accession>A0A813KCA9</accession>
<dbReference type="AlphaFoldDB" id="A0A813KCA9"/>